<dbReference type="Proteomes" id="UP001281147">
    <property type="component" value="Unassembled WGS sequence"/>
</dbReference>
<keyword evidence="2" id="KW-1185">Reference proteome</keyword>
<evidence type="ECO:0000313" key="2">
    <source>
        <dbReference type="Proteomes" id="UP001281147"/>
    </source>
</evidence>
<evidence type="ECO:0000313" key="1">
    <source>
        <dbReference type="EMBL" id="KAK3723936.1"/>
    </source>
</evidence>
<protein>
    <submittedName>
        <fullName evidence="1">Uncharacterized protein</fullName>
    </submittedName>
</protein>
<name>A0ACC3NVH8_9PEZI</name>
<dbReference type="EMBL" id="JAUTXU010000007">
    <property type="protein sequence ID" value="KAK3723936.1"/>
    <property type="molecule type" value="Genomic_DNA"/>
</dbReference>
<accession>A0ACC3NVH8</accession>
<gene>
    <name evidence="1" type="ORF">LTR37_001420</name>
</gene>
<comment type="caution">
    <text evidence="1">The sequence shown here is derived from an EMBL/GenBank/DDBJ whole genome shotgun (WGS) entry which is preliminary data.</text>
</comment>
<proteinExistence type="predicted"/>
<organism evidence="1 2">
    <name type="scientific">Vermiconidia calcicola</name>
    <dbReference type="NCBI Taxonomy" id="1690605"/>
    <lineage>
        <taxon>Eukaryota</taxon>
        <taxon>Fungi</taxon>
        <taxon>Dikarya</taxon>
        <taxon>Ascomycota</taxon>
        <taxon>Pezizomycotina</taxon>
        <taxon>Dothideomycetes</taxon>
        <taxon>Dothideomycetidae</taxon>
        <taxon>Mycosphaerellales</taxon>
        <taxon>Extremaceae</taxon>
        <taxon>Vermiconidia</taxon>
    </lineage>
</organism>
<sequence length="239" mass="27182">MATQSISHSLSVPNAKPDQSIMLDQLPPEILGRIFYWLFRQRWPRRIDAHIIEDRVFNKDPKIGALIPARACKALFAAALQQVFPATTVYISLNRDLIKDPQLRSNAQRPFHLACIACATSSIWRSRSKQLPAALPKLKELFVNGTPTFESSDYFSHVWSLAMGKEGIKICEAEEKRAMAGLIIIIDAIRQLPIKKKRIGLFWSSEYDEPEDMRDEESRIVARGLLAETLAQHKPSFRV</sequence>
<reference evidence="1" key="1">
    <citation type="submission" date="2023-07" db="EMBL/GenBank/DDBJ databases">
        <title>Black Yeasts Isolated from many extreme environments.</title>
        <authorList>
            <person name="Coleine C."/>
            <person name="Stajich J.E."/>
            <person name="Selbmann L."/>
        </authorList>
    </citation>
    <scope>NUCLEOTIDE SEQUENCE</scope>
    <source>
        <strain evidence="1">CCFEE 5714</strain>
    </source>
</reference>